<organism evidence="2 3">
    <name type="scientific">Knoellia subterranea KCTC 19937</name>
    <dbReference type="NCBI Taxonomy" id="1385521"/>
    <lineage>
        <taxon>Bacteria</taxon>
        <taxon>Bacillati</taxon>
        <taxon>Actinomycetota</taxon>
        <taxon>Actinomycetes</taxon>
        <taxon>Micrococcales</taxon>
        <taxon>Intrasporangiaceae</taxon>
        <taxon>Knoellia</taxon>
    </lineage>
</organism>
<proteinExistence type="predicted"/>
<keyword evidence="3" id="KW-1185">Reference proteome</keyword>
<reference evidence="2 3" key="1">
    <citation type="submission" date="2013-08" db="EMBL/GenBank/DDBJ databases">
        <title>The genome sequence of Knoellia subterranea.</title>
        <authorList>
            <person name="Zhu W."/>
            <person name="Wang G."/>
        </authorList>
    </citation>
    <scope>NUCLEOTIDE SEQUENCE [LARGE SCALE GENOMIC DNA]</scope>
    <source>
        <strain evidence="2 3">KCTC 19937</strain>
    </source>
</reference>
<gene>
    <name evidence="2" type="ORF">N803_12330</name>
</gene>
<feature type="transmembrane region" description="Helical" evidence="1">
    <location>
        <begin position="86"/>
        <end position="105"/>
    </location>
</feature>
<dbReference type="RefSeq" id="WP_035904255.1">
    <property type="nucleotide sequence ID" value="NZ_AVPK01000004.1"/>
</dbReference>
<dbReference type="PANTHER" id="PTHR36974">
    <property type="entry name" value="MEMBRANE PROTEIN-RELATED"/>
    <property type="match status" value="1"/>
</dbReference>
<accession>A0A0A0JK76</accession>
<dbReference type="EMBL" id="AVPK01000004">
    <property type="protein sequence ID" value="KGN37840.1"/>
    <property type="molecule type" value="Genomic_DNA"/>
</dbReference>
<evidence type="ECO:0000313" key="3">
    <source>
        <dbReference type="Proteomes" id="UP000030011"/>
    </source>
</evidence>
<dbReference type="AlphaFoldDB" id="A0A0A0JK76"/>
<dbReference type="OrthoDB" id="129693at2"/>
<keyword evidence="1" id="KW-0812">Transmembrane</keyword>
<dbReference type="PANTHER" id="PTHR36974:SF1">
    <property type="entry name" value="DOXX FAMILY MEMBRANE PROTEIN"/>
    <property type="match status" value="1"/>
</dbReference>
<name>A0A0A0JK76_9MICO</name>
<sequence length="164" mass="17654">MEPLIALVAVTLATYAWRRDLPLAVRAGVTAMFLLTGVVHFVGMRQELIDMVPPALPNPGLLVTISGILEIAGAVGLWFDRLRLPAAGGLFLTLFALFPANVQLALSGEDIPWHDQLLPRTLLQIVFLTATGYLTWVEIRGRRTGRPSAGAGTGSGRTLTDARL</sequence>
<evidence type="ECO:0008006" key="4">
    <source>
        <dbReference type="Google" id="ProtNLM"/>
    </source>
</evidence>
<evidence type="ECO:0000313" key="2">
    <source>
        <dbReference type="EMBL" id="KGN37840.1"/>
    </source>
</evidence>
<keyword evidence="1" id="KW-1133">Transmembrane helix</keyword>
<dbReference type="STRING" id="1385521.N803_12330"/>
<feature type="transmembrane region" description="Helical" evidence="1">
    <location>
        <begin position="117"/>
        <end position="136"/>
    </location>
</feature>
<protein>
    <recommendedName>
        <fullName evidence="4">DoxX family protein</fullName>
    </recommendedName>
</protein>
<evidence type="ECO:0000256" key="1">
    <source>
        <dbReference type="SAM" id="Phobius"/>
    </source>
</evidence>
<dbReference type="eggNOG" id="COG4270">
    <property type="taxonomic scope" value="Bacteria"/>
</dbReference>
<keyword evidence="1" id="KW-0472">Membrane</keyword>
<comment type="caution">
    <text evidence="2">The sequence shown here is derived from an EMBL/GenBank/DDBJ whole genome shotgun (WGS) entry which is preliminary data.</text>
</comment>
<feature type="transmembrane region" description="Helical" evidence="1">
    <location>
        <begin position="60"/>
        <end position="79"/>
    </location>
</feature>
<dbReference type="Proteomes" id="UP000030011">
    <property type="component" value="Unassembled WGS sequence"/>
</dbReference>